<accession>A0A0E9XAG2</accession>
<dbReference type="EMBL" id="GBXM01009777">
    <property type="protein sequence ID" value="JAH98800.1"/>
    <property type="molecule type" value="Transcribed_RNA"/>
</dbReference>
<dbReference type="AlphaFoldDB" id="A0A0E9XAG2"/>
<name>A0A0E9XAG2_ANGAN</name>
<evidence type="ECO:0000313" key="1">
    <source>
        <dbReference type="EMBL" id="JAH98800.1"/>
    </source>
</evidence>
<protein>
    <submittedName>
        <fullName evidence="1">Uncharacterized protein</fullName>
    </submittedName>
</protein>
<organism evidence="1">
    <name type="scientific">Anguilla anguilla</name>
    <name type="common">European freshwater eel</name>
    <name type="synonym">Muraena anguilla</name>
    <dbReference type="NCBI Taxonomy" id="7936"/>
    <lineage>
        <taxon>Eukaryota</taxon>
        <taxon>Metazoa</taxon>
        <taxon>Chordata</taxon>
        <taxon>Craniata</taxon>
        <taxon>Vertebrata</taxon>
        <taxon>Euteleostomi</taxon>
        <taxon>Actinopterygii</taxon>
        <taxon>Neopterygii</taxon>
        <taxon>Teleostei</taxon>
        <taxon>Anguilliformes</taxon>
        <taxon>Anguillidae</taxon>
        <taxon>Anguilla</taxon>
    </lineage>
</organism>
<reference evidence="1" key="1">
    <citation type="submission" date="2014-11" db="EMBL/GenBank/DDBJ databases">
        <authorList>
            <person name="Amaro Gonzalez C."/>
        </authorList>
    </citation>
    <scope>NUCLEOTIDE SEQUENCE</scope>
</reference>
<sequence length="45" mass="5179">MNSSVVTTGLTRKFLFIVPTNGKGHFFHPPRALHYKHQSLEKIKD</sequence>
<reference evidence="1" key="2">
    <citation type="journal article" date="2015" name="Fish Shellfish Immunol.">
        <title>Early steps in the European eel (Anguilla anguilla)-Vibrio vulnificus interaction in the gills: Role of the RtxA13 toxin.</title>
        <authorList>
            <person name="Callol A."/>
            <person name="Pajuelo D."/>
            <person name="Ebbesson L."/>
            <person name="Teles M."/>
            <person name="MacKenzie S."/>
            <person name="Amaro C."/>
        </authorList>
    </citation>
    <scope>NUCLEOTIDE SEQUENCE</scope>
</reference>
<proteinExistence type="predicted"/>